<reference evidence="8" key="1">
    <citation type="journal article" date="2014" name="Int. J. Syst. Evol. Microbiol.">
        <title>Complete genome sequence of Corynebacterium casei LMG S-19264T (=DSM 44701T), isolated from a smear-ripened cheese.</title>
        <authorList>
            <consortium name="US DOE Joint Genome Institute (JGI-PGF)"/>
            <person name="Walter F."/>
            <person name="Albersmeier A."/>
            <person name="Kalinowski J."/>
            <person name="Ruckert C."/>
        </authorList>
    </citation>
    <scope>NUCLEOTIDE SEQUENCE</scope>
    <source>
        <strain evidence="8">CGMCC 1.15330</strain>
    </source>
</reference>
<dbReference type="Proteomes" id="UP000623067">
    <property type="component" value="Unassembled WGS sequence"/>
</dbReference>
<keyword evidence="5" id="KW-0067">ATP-binding</keyword>
<accession>A0A916TG14</accession>
<evidence type="ECO:0000256" key="4">
    <source>
        <dbReference type="ARBA" id="ARBA00022741"/>
    </source>
</evidence>
<dbReference type="GO" id="GO:0046872">
    <property type="term" value="F:metal ion binding"/>
    <property type="evidence" value="ECO:0007669"/>
    <property type="project" value="UniProtKB-KW"/>
</dbReference>
<evidence type="ECO:0000313" key="9">
    <source>
        <dbReference type="Proteomes" id="UP000623067"/>
    </source>
</evidence>
<evidence type="ECO:0000256" key="6">
    <source>
        <dbReference type="ARBA" id="ARBA00022842"/>
    </source>
</evidence>
<dbReference type="InterPro" id="IPR051949">
    <property type="entry name" value="Cation_Transport_ATPase"/>
</dbReference>
<comment type="similarity">
    <text evidence="2">Belongs to the cation transport ATPase (P-type) (TC 3.A.3) family. Type IB subfamily.</text>
</comment>
<keyword evidence="6" id="KW-0460">Magnesium</keyword>
<proteinExistence type="inferred from homology"/>
<evidence type="ECO:0000256" key="7">
    <source>
        <dbReference type="ARBA" id="ARBA00022967"/>
    </source>
</evidence>
<evidence type="ECO:0000256" key="3">
    <source>
        <dbReference type="ARBA" id="ARBA00022723"/>
    </source>
</evidence>
<organism evidence="8 9">
    <name type="scientific">Sphingomonas metalli</name>
    <dbReference type="NCBI Taxonomy" id="1779358"/>
    <lineage>
        <taxon>Bacteria</taxon>
        <taxon>Pseudomonadati</taxon>
        <taxon>Pseudomonadota</taxon>
        <taxon>Alphaproteobacteria</taxon>
        <taxon>Sphingomonadales</taxon>
        <taxon>Sphingomonadaceae</taxon>
        <taxon>Sphingomonas</taxon>
    </lineage>
</organism>
<evidence type="ECO:0000256" key="2">
    <source>
        <dbReference type="ARBA" id="ARBA00006024"/>
    </source>
</evidence>
<comment type="caution">
    <text evidence="8">The sequence shown here is derived from an EMBL/GenBank/DDBJ whole genome shotgun (WGS) entry which is preliminary data.</text>
</comment>
<gene>
    <name evidence="8" type="ORF">GCM10011380_36140</name>
</gene>
<protein>
    <submittedName>
        <fullName evidence="8">Uncharacterized protein</fullName>
    </submittedName>
</protein>
<evidence type="ECO:0000256" key="1">
    <source>
        <dbReference type="ARBA" id="ARBA00004141"/>
    </source>
</evidence>
<dbReference type="PANTHER" id="PTHR43079">
    <property type="entry name" value="PROBABLE CADMIUM/ZINC-TRANSPORTING ATPASE HMA1"/>
    <property type="match status" value="1"/>
</dbReference>
<evidence type="ECO:0000256" key="5">
    <source>
        <dbReference type="ARBA" id="ARBA00022840"/>
    </source>
</evidence>
<dbReference type="PANTHER" id="PTHR43079:SF1">
    <property type="entry name" value="CADMIUM_ZINC-TRANSPORTING ATPASE HMA1, CHLOROPLASTIC-RELATED"/>
    <property type="match status" value="1"/>
</dbReference>
<sequence length="70" mass="7120">MSIVDRPPWNMPSFGQCRLNDAPAMAAATVGIAMGAAGFDVALETAEVALMADDLTLLPFAVGRAGARAG</sequence>
<comment type="subcellular location">
    <subcellularLocation>
        <location evidence="1">Membrane</location>
        <topology evidence="1">Multi-pass membrane protein</topology>
    </subcellularLocation>
</comment>
<dbReference type="InterPro" id="IPR036412">
    <property type="entry name" value="HAD-like_sf"/>
</dbReference>
<keyword evidence="4" id="KW-0547">Nucleotide-binding</keyword>
<dbReference type="GO" id="GO:0005524">
    <property type="term" value="F:ATP binding"/>
    <property type="evidence" value="ECO:0007669"/>
    <property type="project" value="UniProtKB-KW"/>
</dbReference>
<dbReference type="AlphaFoldDB" id="A0A916TG14"/>
<name>A0A916TG14_9SPHN</name>
<reference evidence="8" key="2">
    <citation type="submission" date="2020-09" db="EMBL/GenBank/DDBJ databases">
        <authorList>
            <person name="Sun Q."/>
            <person name="Zhou Y."/>
        </authorList>
    </citation>
    <scope>NUCLEOTIDE SEQUENCE</scope>
    <source>
        <strain evidence="8">CGMCC 1.15330</strain>
    </source>
</reference>
<dbReference type="EMBL" id="BMIH01000009">
    <property type="protein sequence ID" value="GGB43452.1"/>
    <property type="molecule type" value="Genomic_DNA"/>
</dbReference>
<dbReference type="GO" id="GO:0016020">
    <property type="term" value="C:membrane"/>
    <property type="evidence" value="ECO:0007669"/>
    <property type="project" value="UniProtKB-SubCell"/>
</dbReference>
<dbReference type="SUPFAM" id="SSF56784">
    <property type="entry name" value="HAD-like"/>
    <property type="match status" value="1"/>
</dbReference>
<keyword evidence="7" id="KW-1278">Translocase</keyword>
<keyword evidence="3" id="KW-0479">Metal-binding</keyword>
<evidence type="ECO:0000313" key="8">
    <source>
        <dbReference type="EMBL" id="GGB43452.1"/>
    </source>
</evidence>
<dbReference type="Gene3D" id="3.40.50.1000">
    <property type="entry name" value="HAD superfamily/HAD-like"/>
    <property type="match status" value="1"/>
</dbReference>
<dbReference type="InterPro" id="IPR023214">
    <property type="entry name" value="HAD_sf"/>
</dbReference>
<keyword evidence="9" id="KW-1185">Reference proteome</keyword>